<comment type="caution">
    <text evidence="2">The sequence shown here is derived from an EMBL/GenBank/DDBJ whole genome shotgun (WGS) entry which is preliminary data.</text>
</comment>
<dbReference type="Pfam" id="PF00106">
    <property type="entry name" value="adh_short"/>
    <property type="match status" value="1"/>
</dbReference>
<proteinExistence type="predicted"/>
<dbReference type="RefSeq" id="WP_302264709.1">
    <property type="nucleotide sequence ID" value="NZ_BAAAWO010000001.1"/>
</dbReference>
<accession>A0ABU2BMG0</accession>
<dbReference type="EMBL" id="JAVDYI010000001">
    <property type="protein sequence ID" value="MDR7359426.1"/>
    <property type="molecule type" value="Genomic_DNA"/>
</dbReference>
<protein>
    <submittedName>
        <fullName evidence="2">NAD(P)-dependent dehydrogenase (Short-subunit alcohol dehydrogenase family)</fullName>
    </submittedName>
</protein>
<dbReference type="InterPro" id="IPR002347">
    <property type="entry name" value="SDR_fam"/>
</dbReference>
<dbReference type="PANTHER" id="PTHR43157:SF31">
    <property type="entry name" value="PHOSPHATIDYLINOSITOL-GLYCAN BIOSYNTHESIS CLASS F PROTEIN"/>
    <property type="match status" value="1"/>
</dbReference>
<evidence type="ECO:0000313" key="2">
    <source>
        <dbReference type="EMBL" id="MDR7359426.1"/>
    </source>
</evidence>
<dbReference type="PRINTS" id="PR00081">
    <property type="entry name" value="GDHRDH"/>
</dbReference>
<sequence>MRRQTIVITGASDGIGAEAARALSRLGHEMVVVGRNRERTAAIAREIQADHFLVDFSDLDEVRGLAVQLLQKYPRIDVLANNAGGIFTPARQSTGDGFEMTFQVNYLAPFLLTRLLLDRLIASRAAVINTSSVANRLYGRVDLSDLNAERYYDPKRAYGNAKLEQIMFTRELHRRFGSKGLASASFHPGIVSTGFSRSPGTSMEGIYGNRLISKLLATPRKGADTLIWLADEGSGGTWPSGEYFSRRKVARTNPQAKDDALSETLWNQSGKLLGIA</sequence>
<keyword evidence="3" id="KW-1185">Reference proteome</keyword>
<keyword evidence="1" id="KW-0560">Oxidoreductase</keyword>
<dbReference type="SUPFAM" id="SSF51735">
    <property type="entry name" value="NAD(P)-binding Rossmann-fold domains"/>
    <property type="match status" value="1"/>
</dbReference>
<gene>
    <name evidence="2" type="ORF">J2S64_003117</name>
</gene>
<dbReference type="PANTHER" id="PTHR43157">
    <property type="entry name" value="PHOSPHATIDYLINOSITOL-GLYCAN BIOSYNTHESIS CLASS F PROTEIN-RELATED"/>
    <property type="match status" value="1"/>
</dbReference>
<dbReference type="Proteomes" id="UP001183817">
    <property type="component" value="Unassembled WGS sequence"/>
</dbReference>
<dbReference type="Gene3D" id="3.40.50.720">
    <property type="entry name" value="NAD(P)-binding Rossmann-like Domain"/>
    <property type="match status" value="1"/>
</dbReference>
<evidence type="ECO:0000256" key="1">
    <source>
        <dbReference type="ARBA" id="ARBA00023002"/>
    </source>
</evidence>
<evidence type="ECO:0000313" key="3">
    <source>
        <dbReference type="Proteomes" id="UP001183817"/>
    </source>
</evidence>
<dbReference type="InterPro" id="IPR036291">
    <property type="entry name" value="NAD(P)-bd_dom_sf"/>
</dbReference>
<organism evidence="2 3">
    <name type="scientific">Paeniglutamicibacter sulfureus</name>
    <dbReference type="NCBI Taxonomy" id="43666"/>
    <lineage>
        <taxon>Bacteria</taxon>
        <taxon>Bacillati</taxon>
        <taxon>Actinomycetota</taxon>
        <taxon>Actinomycetes</taxon>
        <taxon>Micrococcales</taxon>
        <taxon>Micrococcaceae</taxon>
        <taxon>Paeniglutamicibacter</taxon>
    </lineage>
</organism>
<name>A0ABU2BMG0_9MICC</name>
<reference evidence="2 3" key="1">
    <citation type="submission" date="2023-07" db="EMBL/GenBank/DDBJ databases">
        <title>Sequencing the genomes of 1000 actinobacteria strains.</title>
        <authorList>
            <person name="Klenk H.-P."/>
        </authorList>
    </citation>
    <scope>NUCLEOTIDE SEQUENCE [LARGE SCALE GENOMIC DNA]</scope>
    <source>
        <strain evidence="2 3">DSM 20167</strain>
    </source>
</reference>